<dbReference type="GO" id="GO:0015036">
    <property type="term" value="F:disulfide oxidoreductase activity"/>
    <property type="evidence" value="ECO:0007669"/>
    <property type="project" value="UniProtKB-ARBA"/>
</dbReference>
<evidence type="ECO:0000256" key="3">
    <source>
        <dbReference type="ARBA" id="ARBA00022729"/>
    </source>
</evidence>
<dbReference type="PROSITE" id="PS00194">
    <property type="entry name" value="THIOREDOXIN_1"/>
    <property type="match status" value="1"/>
</dbReference>
<evidence type="ECO:0000256" key="9">
    <source>
        <dbReference type="SAM" id="SignalP"/>
    </source>
</evidence>
<dbReference type="OrthoDB" id="9784896at2"/>
<keyword evidence="12" id="KW-1185">Reference proteome</keyword>
<dbReference type="PROSITE" id="PS51352">
    <property type="entry name" value="THIOREDOXIN_2"/>
    <property type="match status" value="1"/>
</dbReference>
<dbReference type="InterPro" id="IPR013766">
    <property type="entry name" value="Thioredoxin_domain"/>
</dbReference>
<evidence type="ECO:0000256" key="7">
    <source>
        <dbReference type="PIRNR" id="PIRNR001488"/>
    </source>
</evidence>
<feature type="signal peptide" evidence="9">
    <location>
        <begin position="1"/>
        <end position="23"/>
    </location>
</feature>
<evidence type="ECO:0000256" key="8">
    <source>
        <dbReference type="PIRSR" id="PIRSR001488-1"/>
    </source>
</evidence>
<evidence type="ECO:0000256" key="2">
    <source>
        <dbReference type="ARBA" id="ARBA00005791"/>
    </source>
</evidence>
<feature type="domain" description="Thioredoxin" evidence="10">
    <location>
        <begin position="10"/>
        <end position="206"/>
    </location>
</feature>
<comment type="similarity">
    <text evidence="2">Belongs to the thioredoxin family. DsbA subfamily.</text>
</comment>
<protein>
    <recommendedName>
        <fullName evidence="7">Thiol:disulfide interchange protein</fullName>
    </recommendedName>
</protein>
<gene>
    <name evidence="11" type="ORF">LX59_01614</name>
</gene>
<keyword evidence="5 7" id="KW-1015">Disulfide bond</keyword>
<keyword evidence="6" id="KW-0676">Redox-active center</keyword>
<dbReference type="PANTHER" id="PTHR35891">
    <property type="entry name" value="THIOL:DISULFIDE INTERCHANGE PROTEIN DSBA"/>
    <property type="match status" value="1"/>
</dbReference>
<feature type="disulfide bond" description="Redox-active" evidence="8">
    <location>
        <begin position="59"/>
        <end position="62"/>
    </location>
</feature>
<comment type="caution">
    <text evidence="11">The sequence shown here is derived from an EMBL/GenBank/DDBJ whole genome shotgun (WGS) entry which is preliminary data.</text>
</comment>
<dbReference type="Gene3D" id="3.40.30.10">
    <property type="entry name" value="Glutaredoxin"/>
    <property type="match status" value="1"/>
</dbReference>
<reference evidence="11 12" key="1">
    <citation type="submission" date="2019-07" db="EMBL/GenBank/DDBJ databases">
        <title>Genomic Encyclopedia of Type Strains, Phase I: the one thousand microbial genomes (KMG-I) project.</title>
        <authorList>
            <person name="Kyrpides N."/>
        </authorList>
    </citation>
    <scope>NUCLEOTIDE SEQUENCE [LARGE SCALE GENOMIC DNA]</scope>
    <source>
        <strain evidence="11 12">DSM 375</strain>
    </source>
</reference>
<dbReference type="Pfam" id="PF01323">
    <property type="entry name" value="DSBA"/>
    <property type="match status" value="1"/>
</dbReference>
<dbReference type="GO" id="GO:0042597">
    <property type="term" value="C:periplasmic space"/>
    <property type="evidence" value="ECO:0007669"/>
    <property type="project" value="UniProtKB-SubCell"/>
</dbReference>
<dbReference type="AlphaFoldDB" id="A0A562IJY2"/>
<evidence type="ECO:0000313" key="11">
    <source>
        <dbReference type="EMBL" id="TWH71331.1"/>
    </source>
</evidence>
<evidence type="ECO:0000256" key="5">
    <source>
        <dbReference type="ARBA" id="ARBA00023157"/>
    </source>
</evidence>
<proteinExistence type="inferred from homology"/>
<evidence type="ECO:0000256" key="1">
    <source>
        <dbReference type="ARBA" id="ARBA00004418"/>
    </source>
</evidence>
<keyword evidence="4 7" id="KW-0574">Periplasm</keyword>
<evidence type="ECO:0000256" key="6">
    <source>
        <dbReference type="ARBA" id="ARBA00023284"/>
    </source>
</evidence>
<dbReference type="Proteomes" id="UP000319627">
    <property type="component" value="Unassembled WGS sequence"/>
</dbReference>
<dbReference type="InterPro" id="IPR050824">
    <property type="entry name" value="Thiol_disulfide_DsbA"/>
</dbReference>
<evidence type="ECO:0000313" key="12">
    <source>
        <dbReference type="Proteomes" id="UP000319627"/>
    </source>
</evidence>
<dbReference type="InterPro" id="IPR001853">
    <property type="entry name" value="DSBA-like_thioredoxin_dom"/>
</dbReference>
<dbReference type="InterPro" id="IPR036249">
    <property type="entry name" value="Thioredoxin-like_sf"/>
</dbReference>
<name>A0A562IJY2_9GAMM</name>
<feature type="chain" id="PRO_5022030543" description="Thiol:disulfide interchange protein" evidence="9">
    <location>
        <begin position="24"/>
        <end position="212"/>
    </location>
</feature>
<dbReference type="CDD" id="cd03019">
    <property type="entry name" value="DsbA_DsbA"/>
    <property type="match status" value="1"/>
</dbReference>
<dbReference type="InterPro" id="IPR017937">
    <property type="entry name" value="Thioredoxin_CS"/>
</dbReference>
<dbReference type="PANTHER" id="PTHR35891:SF2">
    <property type="entry name" value="THIOL:DISULFIDE INTERCHANGE PROTEIN DSBA"/>
    <property type="match status" value="1"/>
</dbReference>
<evidence type="ECO:0000259" key="10">
    <source>
        <dbReference type="PROSITE" id="PS51352"/>
    </source>
</evidence>
<dbReference type="SUPFAM" id="SSF52833">
    <property type="entry name" value="Thioredoxin-like"/>
    <property type="match status" value="1"/>
</dbReference>
<organism evidence="11 12">
    <name type="scientific">Azomonas agilis</name>
    <dbReference type="NCBI Taxonomy" id="116849"/>
    <lineage>
        <taxon>Bacteria</taxon>
        <taxon>Pseudomonadati</taxon>
        <taxon>Pseudomonadota</taxon>
        <taxon>Gammaproteobacteria</taxon>
        <taxon>Pseudomonadales</taxon>
        <taxon>Pseudomonadaceae</taxon>
        <taxon>Azomonas</taxon>
    </lineage>
</organism>
<dbReference type="EMBL" id="VLKG01000005">
    <property type="protein sequence ID" value="TWH71331.1"/>
    <property type="molecule type" value="Genomic_DNA"/>
</dbReference>
<keyword evidence="3 9" id="KW-0732">Signal</keyword>
<accession>A0A562IJY2</accession>
<comment type="subcellular location">
    <subcellularLocation>
        <location evidence="1 7">Periplasm</location>
    </subcellularLocation>
</comment>
<sequence>MRTLVSSILLAATAWFGGMSAYAQDAFKAGEHYAELKPEVPVSVEPGKIEVVELFWYGCPHCYEFEPSLNPWVQKLPSDVVFRRLPALFGRLWDVHGQLFLTLEAMGVEPKVHEAIFAAMHQKGLKLATPEEMASFLAGQGIDSALFLKTFDSFAVKSRMEQTRKQVFSYKATGVPALIVNGKYRLDLGLAGGPEKILQLADQLIEQERQAR</sequence>
<dbReference type="RefSeq" id="WP_144571332.1">
    <property type="nucleotide sequence ID" value="NZ_VLKG01000005.1"/>
</dbReference>
<evidence type="ECO:0000256" key="4">
    <source>
        <dbReference type="ARBA" id="ARBA00022764"/>
    </source>
</evidence>
<dbReference type="InterPro" id="IPR023205">
    <property type="entry name" value="DsbA/DsbL"/>
</dbReference>
<dbReference type="PIRSF" id="PIRSF001488">
    <property type="entry name" value="Tdi_protein"/>
    <property type="match status" value="1"/>
</dbReference>